<feature type="domain" description="EamA" evidence="8">
    <location>
        <begin position="149"/>
        <end position="281"/>
    </location>
</feature>
<comment type="subcellular location">
    <subcellularLocation>
        <location evidence="1">Cell membrane</location>
        <topology evidence="1">Multi-pass membrane protein</topology>
    </subcellularLocation>
</comment>
<dbReference type="InterPro" id="IPR051258">
    <property type="entry name" value="Diverse_Substrate_Transporter"/>
</dbReference>
<organism evidence="9">
    <name type="scientific">Dehalogenimonas sp. 4OHTPN</name>
    <dbReference type="NCBI Taxonomy" id="3166643"/>
    <lineage>
        <taxon>Bacteria</taxon>
        <taxon>Bacillati</taxon>
        <taxon>Chloroflexota</taxon>
        <taxon>Dehalococcoidia</taxon>
        <taxon>Dehalococcoidales</taxon>
        <taxon>Dehalococcoidaceae</taxon>
        <taxon>Dehalogenimonas</taxon>
    </lineage>
</organism>
<evidence type="ECO:0000256" key="1">
    <source>
        <dbReference type="ARBA" id="ARBA00004651"/>
    </source>
</evidence>
<protein>
    <submittedName>
        <fullName evidence="9">DMT family transporter</fullName>
    </submittedName>
</protein>
<keyword evidence="5 7" id="KW-1133">Transmembrane helix</keyword>
<dbReference type="PANTHER" id="PTHR42920:SF5">
    <property type="entry name" value="EAMA DOMAIN-CONTAINING PROTEIN"/>
    <property type="match status" value="1"/>
</dbReference>
<dbReference type="GO" id="GO:0005886">
    <property type="term" value="C:plasma membrane"/>
    <property type="evidence" value="ECO:0007669"/>
    <property type="project" value="UniProtKB-SubCell"/>
</dbReference>
<reference evidence="9" key="1">
    <citation type="submission" date="2024-06" db="EMBL/GenBank/DDBJ databases">
        <title>A Novel Isolate, Dehalogenimonas sp. Strain 4OHTPN, Dechlorinates Aromatic 4 Hydroxy chlorothalonil by a Novel Reductive Dehalogenase.</title>
        <authorList>
            <person name="Liu G."/>
        </authorList>
    </citation>
    <scope>NUCLEOTIDE SEQUENCE</scope>
    <source>
        <strain evidence="9">4OHTPN</strain>
    </source>
</reference>
<dbReference type="PANTHER" id="PTHR42920">
    <property type="entry name" value="OS03G0707200 PROTEIN-RELATED"/>
    <property type="match status" value="1"/>
</dbReference>
<dbReference type="EMBL" id="CP159307">
    <property type="protein sequence ID" value="XCH32896.1"/>
    <property type="molecule type" value="Genomic_DNA"/>
</dbReference>
<evidence type="ECO:0000256" key="5">
    <source>
        <dbReference type="ARBA" id="ARBA00022989"/>
    </source>
</evidence>
<dbReference type="Pfam" id="PF00892">
    <property type="entry name" value="EamA"/>
    <property type="match status" value="2"/>
</dbReference>
<evidence type="ECO:0000256" key="3">
    <source>
        <dbReference type="ARBA" id="ARBA00022475"/>
    </source>
</evidence>
<sequence length="294" mass="30952">MFNNWRSSTRLAAAALVAVTAAWGATFVVVQNAVSKVPVMDFLAVRFCVAAAAMLALRPMALRKMGRDGYIRSVWLGLALGLGYITQTYGLQHTSASVSGFITGMFVVLTPVISWLILGRKTGPNVWLAVLLATLGLTILSVRGGSVGIGELLTLLCAVLFALHIVGLGEWSSKHDIYGLALLQIAFVGGLCLAAAVPDGLTLPPDAVVWGAVALTALVATAFAFIIQTWAQSLMSPARAAVIMTMEPVFAGFFAVLLAGDQLTLRIILGGMLVLAAMILTEIKPGTSLKRLEI</sequence>
<feature type="transmembrane region" description="Helical" evidence="7">
    <location>
        <begin position="98"/>
        <end position="118"/>
    </location>
</feature>
<dbReference type="RefSeq" id="WP_353714161.1">
    <property type="nucleotide sequence ID" value="NZ_CP159307.1"/>
</dbReference>
<dbReference type="InterPro" id="IPR000620">
    <property type="entry name" value="EamA_dom"/>
</dbReference>
<name>A0AAU8G805_9CHLR</name>
<feature type="transmembrane region" description="Helical" evidence="7">
    <location>
        <begin position="209"/>
        <end position="228"/>
    </location>
</feature>
<feature type="transmembrane region" description="Helical" evidence="7">
    <location>
        <begin position="69"/>
        <end position="86"/>
    </location>
</feature>
<evidence type="ECO:0000256" key="6">
    <source>
        <dbReference type="ARBA" id="ARBA00023136"/>
    </source>
</evidence>
<dbReference type="AlphaFoldDB" id="A0AAU8G805"/>
<keyword evidence="6 7" id="KW-0472">Membrane</keyword>
<feature type="transmembrane region" description="Helical" evidence="7">
    <location>
        <begin position="148"/>
        <end position="166"/>
    </location>
</feature>
<evidence type="ECO:0000259" key="8">
    <source>
        <dbReference type="Pfam" id="PF00892"/>
    </source>
</evidence>
<evidence type="ECO:0000256" key="4">
    <source>
        <dbReference type="ARBA" id="ARBA00022692"/>
    </source>
</evidence>
<proteinExistence type="inferred from homology"/>
<dbReference type="InterPro" id="IPR037185">
    <property type="entry name" value="EmrE-like"/>
</dbReference>
<feature type="transmembrane region" description="Helical" evidence="7">
    <location>
        <begin position="178"/>
        <end position="197"/>
    </location>
</feature>
<comment type="similarity">
    <text evidence="2">Belongs to the EamA transporter family.</text>
</comment>
<feature type="transmembrane region" description="Helical" evidence="7">
    <location>
        <begin position="40"/>
        <end position="57"/>
    </location>
</feature>
<feature type="transmembrane region" description="Helical" evidence="7">
    <location>
        <begin position="240"/>
        <end position="259"/>
    </location>
</feature>
<accession>A0AAU8G805</accession>
<feature type="domain" description="EamA" evidence="8">
    <location>
        <begin position="14"/>
        <end position="141"/>
    </location>
</feature>
<evidence type="ECO:0000256" key="7">
    <source>
        <dbReference type="SAM" id="Phobius"/>
    </source>
</evidence>
<evidence type="ECO:0000313" key="9">
    <source>
        <dbReference type="EMBL" id="XCH32896.1"/>
    </source>
</evidence>
<feature type="transmembrane region" description="Helical" evidence="7">
    <location>
        <begin position="265"/>
        <end position="283"/>
    </location>
</feature>
<keyword evidence="3" id="KW-1003">Cell membrane</keyword>
<evidence type="ECO:0000256" key="2">
    <source>
        <dbReference type="ARBA" id="ARBA00007362"/>
    </source>
</evidence>
<feature type="transmembrane region" description="Helical" evidence="7">
    <location>
        <begin position="125"/>
        <end position="142"/>
    </location>
</feature>
<gene>
    <name evidence="9" type="ORF">ABV300_06990</name>
</gene>
<dbReference type="SUPFAM" id="SSF103481">
    <property type="entry name" value="Multidrug resistance efflux transporter EmrE"/>
    <property type="match status" value="2"/>
</dbReference>
<keyword evidence="4 7" id="KW-0812">Transmembrane</keyword>